<name>G8XSZ6_9BETA</name>
<dbReference type="GeneID" id="11464313"/>
<gene>
    <name evidence="1" type="primary">UL92</name>
</gene>
<evidence type="ECO:0000313" key="1">
    <source>
        <dbReference type="EMBL" id="AEV80943.1"/>
    </source>
</evidence>
<keyword evidence="2" id="KW-1185">Reference proteome</keyword>
<dbReference type="InterPro" id="IPR004289">
    <property type="entry name" value="Herpes_UL92"/>
</dbReference>
<dbReference type="EMBL" id="FJ483967">
    <property type="protein sequence ID" value="AEV80943.1"/>
    <property type="molecule type" value="Genomic_DNA"/>
</dbReference>
<dbReference type="Pfam" id="PF03048">
    <property type="entry name" value="Herpes_UL92"/>
    <property type="match status" value="1"/>
</dbReference>
<accession>G8XSZ6</accession>
<reference evidence="1" key="1">
    <citation type="submission" date="2011-12" db="EMBL/GenBank/DDBJ databases">
        <title>Comparative genomics of primate cytomegaloviruses.</title>
        <authorList>
            <person name="Davison A.J."/>
            <person name="Holton M."/>
            <person name="Dolan A."/>
            <person name="Dargan D.J."/>
            <person name="Gatherer D."/>
            <person name="Hayward G.S."/>
        </authorList>
    </citation>
    <scope>NUCLEOTIDE SEQUENCE [LARGE SCALE GENOMIC DNA]</scope>
    <source>
        <strain evidence="1">SqSHV</strain>
    </source>
</reference>
<dbReference type="KEGG" id="vg:11464313"/>
<dbReference type="OrthoDB" id="13102at10239"/>
<protein>
    <submittedName>
        <fullName evidence="1">Protein UL92</fullName>
    </submittedName>
</protein>
<dbReference type="Proteomes" id="UP000097892">
    <property type="component" value="Segment"/>
</dbReference>
<evidence type="ECO:0000313" key="2">
    <source>
        <dbReference type="Proteomes" id="UP000097892"/>
    </source>
</evidence>
<sequence>MVMADMVRPLECSPCEALGGCEMHQVCNALTEEIQLRCFYVCVNCYKTHVCDLSEGCALVSTLEGSVCLKTGLVYESLCPATRVNVLEPTGETSVDDVNVVGVIMASVYNYLMAHATRYADVIKEVVDDGRLKKQVEDAVYFTFNRVFRSVQNVQRISLPVISQLFTQLIIGIHAKNTKYDSSVIKVSRRKREDALLKQMRFEYGNAPVFGS</sequence>
<dbReference type="RefSeq" id="YP_004940254.1">
    <property type="nucleotide sequence ID" value="NC_016448.1"/>
</dbReference>
<proteinExistence type="predicted"/>
<organism evidence="1 2">
    <name type="scientific">Saimiriine betaherpesvirus 4</name>
    <dbReference type="NCBI Taxonomy" id="1535247"/>
    <lineage>
        <taxon>Viruses</taxon>
        <taxon>Duplodnaviria</taxon>
        <taxon>Heunggongvirae</taxon>
        <taxon>Peploviricota</taxon>
        <taxon>Herviviricetes</taxon>
        <taxon>Herpesvirales</taxon>
        <taxon>Orthoherpesviridae</taxon>
        <taxon>Betaherpesvirinae</taxon>
        <taxon>Cytomegalovirus</taxon>
        <taxon>Cytomegalovirus saimiriinebeta4</taxon>
    </lineage>
</organism>